<dbReference type="SUPFAM" id="SSF75005">
    <property type="entry name" value="Arabinanase/levansucrase/invertase"/>
    <property type="match status" value="1"/>
</dbReference>
<keyword evidence="2" id="KW-0119">Carbohydrate metabolism</keyword>
<evidence type="ECO:0000256" key="2">
    <source>
        <dbReference type="ARBA" id="ARBA00023277"/>
    </source>
</evidence>
<reference evidence="4 5" key="1">
    <citation type="submission" date="2019-12" db="EMBL/GenBank/DDBJ databases">
        <title>Paenibacillus sp. nov. sp. isolated from soil.</title>
        <authorList>
            <person name="Kim J."/>
            <person name="Jeong S.E."/>
            <person name="Jung H.S."/>
            <person name="Jeon C.O."/>
        </authorList>
    </citation>
    <scope>NUCLEOTIDE SEQUENCE [LARGE SCALE GENOMIC DNA]</scope>
    <source>
        <strain evidence="4 5">5J-6</strain>
    </source>
</reference>
<dbReference type="Pfam" id="PF24793">
    <property type="entry name" value="GINT1_N"/>
    <property type="match status" value="1"/>
</dbReference>
<keyword evidence="5" id="KW-1185">Reference proteome</keyword>
<dbReference type="InterPro" id="IPR056442">
    <property type="entry name" value="GINT1_N"/>
</dbReference>
<evidence type="ECO:0000259" key="3">
    <source>
        <dbReference type="Pfam" id="PF24793"/>
    </source>
</evidence>
<sequence length="328" mass="38586">MKLNKKIELAVWSIKIIKSDTIFPKRVNAHDFTSPTLQCTDVTDVEAEFVADPFVVSNGLNYYLFFEVLNKQSERGEIAVAVSADGEKWQYDRVVLKENFHLSYPYVFAHENDYYMLPESSEAGGVFLYKSNQFPYNWERGKQLLAGSFVDPTLFHHNQKWWMFVGSKDGRNLYLFYSDRIDGEWVEHPYNPIVRNNSHISRPAGKVVSHEGDIYRFTQDGVPSYGKLVKAARITKLSETEYEEEVIEQDQLTGSDQEGSWRKDGMHHIDHLQTEDNKWLIAVDGHFMKEQNYLFWKAKRFMNRPFYSSYKLSRHIIRRLQLIVQLWL</sequence>
<dbReference type="PANTHER" id="PTHR43772">
    <property type="entry name" value="ENDO-1,4-BETA-XYLANASE"/>
    <property type="match status" value="1"/>
</dbReference>
<name>A0A6L8V5L7_9BACL</name>
<dbReference type="InterPro" id="IPR052176">
    <property type="entry name" value="Glycosyl_Hydrlase_43_Enz"/>
</dbReference>
<gene>
    <name evidence="4" type="ORF">GQF01_25730</name>
</gene>
<evidence type="ECO:0000256" key="1">
    <source>
        <dbReference type="ARBA" id="ARBA00022651"/>
    </source>
</evidence>
<dbReference type="RefSeq" id="WP_161409759.1">
    <property type="nucleotide sequence ID" value="NZ_WTUZ01000022.1"/>
</dbReference>
<dbReference type="AlphaFoldDB" id="A0A6L8V5L7"/>
<evidence type="ECO:0000313" key="5">
    <source>
        <dbReference type="Proteomes" id="UP000481087"/>
    </source>
</evidence>
<evidence type="ECO:0000313" key="4">
    <source>
        <dbReference type="EMBL" id="MZQ85524.1"/>
    </source>
</evidence>
<protein>
    <submittedName>
        <fullName evidence="4">Family 43 glycosylhydrolase</fullName>
    </submittedName>
</protein>
<dbReference type="Proteomes" id="UP000481087">
    <property type="component" value="Unassembled WGS sequence"/>
</dbReference>
<comment type="caution">
    <text evidence="4">The sequence shown here is derived from an EMBL/GenBank/DDBJ whole genome shotgun (WGS) entry which is preliminary data.</text>
</comment>
<organism evidence="4 5">
    <name type="scientific">Paenibacillus silvestris</name>
    <dbReference type="NCBI Taxonomy" id="2606219"/>
    <lineage>
        <taxon>Bacteria</taxon>
        <taxon>Bacillati</taxon>
        <taxon>Bacillota</taxon>
        <taxon>Bacilli</taxon>
        <taxon>Bacillales</taxon>
        <taxon>Paenibacillaceae</taxon>
        <taxon>Paenibacillus</taxon>
    </lineage>
</organism>
<feature type="domain" description="Glucosamine inositolphosphorylceramide transferase 1 N-terminal" evidence="3">
    <location>
        <begin position="13"/>
        <end position="285"/>
    </location>
</feature>
<accession>A0A6L8V5L7</accession>
<keyword evidence="1" id="KW-0858">Xylan degradation</keyword>
<proteinExistence type="predicted"/>
<dbReference type="InterPro" id="IPR023296">
    <property type="entry name" value="Glyco_hydro_beta-prop_sf"/>
</dbReference>
<dbReference type="Gene3D" id="2.115.10.20">
    <property type="entry name" value="Glycosyl hydrolase domain, family 43"/>
    <property type="match status" value="1"/>
</dbReference>
<keyword evidence="4" id="KW-0378">Hydrolase</keyword>
<dbReference type="EMBL" id="WTUZ01000022">
    <property type="protein sequence ID" value="MZQ85524.1"/>
    <property type="molecule type" value="Genomic_DNA"/>
</dbReference>
<dbReference type="GO" id="GO:0045493">
    <property type="term" value="P:xylan catabolic process"/>
    <property type="evidence" value="ECO:0007669"/>
    <property type="project" value="UniProtKB-KW"/>
</dbReference>
<keyword evidence="1" id="KW-0624">Polysaccharide degradation</keyword>
<dbReference type="GO" id="GO:0016787">
    <property type="term" value="F:hydrolase activity"/>
    <property type="evidence" value="ECO:0007669"/>
    <property type="project" value="UniProtKB-KW"/>
</dbReference>
<dbReference type="PANTHER" id="PTHR43772:SF2">
    <property type="entry name" value="PUTATIVE (AFU_ORTHOLOGUE AFUA_2G04480)-RELATED"/>
    <property type="match status" value="1"/>
</dbReference>